<feature type="domain" description="ZP" evidence="10">
    <location>
        <begin position="31"/>
        <end position="276"/>
    </location>
</feature>
<organism evidence="11 12">
    <name type="scientific">Plectus sambesii</name>
    <dbReference type="NCBI Taxonomy" id="2011161"/>
    <lineage>
        <taxon>Eukaryota</taxon>
        <taxon>Metazoa</taxon>
        <taxon>Ecdysozoa</taxon>
        <taxon>Nematoda</taxon>
        <taxon>Chromadorea</taxon>
        <taxon>Plectida</taxon>
        <taxon>Plectina</taxon>
        <taxon>Plectoidea</taxon>
        <taxon>Plectidae</taxon>
        <taxon>Plectus</taxon>
    </lineage>
</organism>
<evidence type="ECO:0000259" key="10">
    <source>
        <dbReference type="PROSITE" id="PS51034"/>
    </source>
</evidence>
<dbReference type="GO" id="GO:0042302">
    <property type="term" value="F:structural constituent of cuticle"/>
    <property type="evidence" value="ECO:0007669"/>
    <property type="project" value="UniProtKB-KW"/>
</dbReference>
<keyword evidence="7 8" id="KW-0472">Membrane</keyword>
<dbReference type="InterPro" id="IPR056953">
    <property type="entry name" value="CUT_N"/>
</dbReference>
<evidence type="ECO:0000256" key="9">
    <source>
        <dbReference type="SAM" id="SignalP"/>
    </source>
</evidence>
<proteinExistence type="predicted"/>
<dbReference type="AlphaFoldDB" id="A0A914WMY4"/>
<dbReference type="InterPro" id="IPR057475">
    <property type="entry name" value="CUT_C"/>
</dbReference>
<evidence type="ECO:0000256" key="3">
    <source>
        <dbReference type="ARBA" id="ARBA00022475"/>
    </source>
</evidence>
<feature type="chain" id="PRO_5037274625" evidence="9">
    <location>
        <begin position="18"/>
        <end position="371"/>
    </location>
</feature>
<dbReference type="Pfam" id="PF25057">
    <property type="entry name" value="CUT_N"/>
    <property type="match status" value="1"/>
</dbReference>
<evidence type="ECO:0000313" key="12">
    <source>
        <dbReference type="WBParaSite" id="PSAMB.scaffold451size50595.g5997.t1"/>
    </source>
</evidence>
<evidence type="ECO:0000256" key="2">
    <source>
        <dbReference type="ARBA" id="ARBA00022460"/>
    </source>
</evidence>
<dbReference type="SMART" id="SM00241">
    <property type="entry name" value="ZP"/>
    <property type="match status" value="1"/>
</dbReference>
<keyword evidence="4 8" id="KW-0812">Transmembrane</keyword>
<evidence type="ECO:0000313" key="11">
    <source>
        <dbReference type="Proteomes" id="UP000887566"/>
    </source>
</evidence>
<dbReference type="Proteomes" id="UP000887566">
    <property type="component" value="Unplaced"/>
</dbReference>
<feature type="transmembrane region" description="Helical" evidence="8">
    <location>
        <begin position="342"/>
        <end position="365"/>
    </location>
</feature>
<dbReference type="Pfam" id="PF25301">
    <property type="entry name" value="CUT_C"/>
    <property type="match status" value="1"/>
</dbReference>
<accession>A0A914WMY4</accession>
<feature type="signal peptide" evidence="9">
    <location>
        <begin position="1"/>
        <end position="17"/>
    </location>
</feature>
<evidence type="ECO:0000256" key="8">
    <source>
        <dbReference type="SAM" id="Phobius"/>
    </source>
</evidence>
<keyword evidence="6 8" id="KW-1133">Transmembrane helix</keyword>
<reference evidence="12" key="1">
    <citation type="submission" date="2022-11" db="UniProtKB">
        <authorList>
            <consortium name="WormBaseParasite"/>
        </authorList>
    </citation>
    <scope>IDENTIFICATION</scope>
</reference>
<sequence length="371" mass="40573">MQLSLVCLALCVASVVAIPIDNGVEGEPEIECGSTSITISFNTQNNFEGHVYVKGRYAEPGCRNDENGRQTAGISLDFSACGVKRTRSENPKGVFVETTVIISFHPLFETKIDRAYRIQCFYMEADKTVSQELEVSMLTTGFATEVVPMPICRYEILEGGPSGAPIRYALIGQQVYHKWTCDTETVNTFCMLVHSCFVDDGQGDRVDLLTAEGCGIDKNLLNNLEYPTDLMAGQEAHVFKYADRANLYFNCQITITIKEPNGACPLPVCPEPNSSLGRKRRSAKMPEIIPAAIIDVATSDLEVLDLDSEAPVLPNEALHRVPLRYQMARSEVTTDGGVCMSAFGFAAVMAITLVTFASAAGIFVYSTKNKK</sequence>
<keyword evidence="11" id="KW-1185">Reference proteome</keyword>
<dbReference type="GO" id="GO:0005886">
    <property type="term" value="C:plasma membrane"/>
    <property type="evidence" value="ECO:0007669"/>
    <property type="project" value="UniProtKB-SubCell"/>
</dbReference>
<keyword evidence="2" id="KW-0193">Cuticle</keyword>
<evidence type="ECO:0000256" key="4">
    <source>
        <dbReference type="ARBA" id="ARBA00022692"/>
    </source>
</evidence>
<evidence type="ECO:0000256" key="1">
    <source>
        <dbReference type="ARBA" id="ARBA00004251"/>
    </source>
</evidence>
<evidence type="ECO:0000256" key="7">
    <source>
        <dbReference type="ARBA" id="ARBA00023136"/>
    </source>
</evidence>
<protein>
    <submittedName>
        <fullName evidence="12">ZP domain-containing protein</fullName>
    </submittedName>
</protein>
<dbReference type="InterPro" id="IPR051962">
    <property type="entry name" value="Cuticlin"/>
</dbReference>
<comment type="subcellular location">
    <subcellularLocation>
        <location evidence="1">Cell membrane</location>
        <topology evidence="1">Single-pass type I membrane protein</topology>
    </subcellularLocation>
</comment>
<dbReference type="PANTHER" id="PTHR22907:SF51">
    <property type="entry name" value="CUTICLIN-1"/>
    <property type="match status" value="1"/>
</dbReference>
<evidence type="ECO:0000256" key="5">
    <source>
        <dbReference type="ARBA" id="ARBA00022729"/>
    </source>
</evidence>
<dbReference type="InterPro" id="IPR001507">
    <property type="entry name" value="ZP_dom"/>
</dbReference>
<keyword evidence="5 9" id="KW-0732">Signal</keyword>
<name>A0A914WMY4_9BILA</name>
<keyword evidence="3" id="KW-1003">Cell membrane</keyword>
<dbReference type="WBParaSite" id="PSAMB.scaffold451size50595.g5997.t1">
    <property type="protein sequence ID" value="PSAMB.scaffold451size50595.g5997.t1"/>
    <property type="gene ID" value="PSAMB.scaffold451size50595.g5997"/>
</dbReference>
<evidence type="ECO:0000256" key="6">
    <source>
        <dbReference type="ARBA" id="ARBA00022989"/>
    </source>
</evidence>
<dbReference type="PROSITE" id="PS51034">
    <property type="entry name" value="ZP_2"/>
    <property type="match status" value="1"/>
</dbReference>
<dbReference type="PANTHER" id="PTHR22907">
    <property type="entry name" value="GH04558P"/>
    <property type="match status" value="1"/>
</dbReference>